<accession>A0A0G4PLH0</accession>
<keyword evidence="3" id="KW-1185">Reference proteome</keyword>
<feature type="compositionally biased region" description="Polar residues" evidence="1">
    <location>
        <begin position="15"/>
        <end position="40"/>
    </location>
</feature>
<protein>
    <submittedName>
        <fullName evidence="2">Str. FM013</fullName>
    </submittedName>
</protein>
<dbReference type="EMBL" id="HG793153">
    <property type="protein sequence ID" value="CRL27001.1"/>
    <property type="molecule type" value="Genomic_DNA"/>
</dbReference>
<gene>
    <name evidence="2" type="ORF">PCAMFM013_S020g000160</name>
</gene>
<reference evidence="2 3" key="1">
    <citation type="journal article" date="2014" name="Nat. Commun.">
        <title>Multiple recent horizontal transfers of a large genomic region in cheese making fungi.</title>
        <authorList>
            <person name="Cheeseman K."/>
            <person name="Ropars J."/>
            <person name="Renault P."/>
            <person name="Dupont J."/>
            <person name="Gouzy J."/>
            <person name="Branca A."/>
            <person name="Abraham A.L."/>
            <person name="Ceppi M."/>
            <person name="Conseiller E."/>
            <person name="Debuchy R."/>
            <person name="Malagnac F."/>
            <person name="Goarin A."/>
            <person name="Silar P."/>
            <person name="Lacoste S."/>
            <person name="Sallet E."/>
            <person name="Bensimon A."/>
            <person name="Giraud T."/>
            <person name="Brygoo Y."/>
        </authorList>
    </citation>
    <scope>NUCLEOTIDE SEQUENCE [LARGE SCALE GENOMIC DNA]</scope>
    <source>
        <strain evidence="3">FM 013</strain>
    </source>
</reference>
<evidence type="ECO:0000313" key="2">
    <source>
        <dbReference type="EMBL" id="CRL27001.1"/>
    </source>
</evidence>
<sequence length="126" mass="14284">MEKPRPSDDSPGGFWSNNTKFTSTDSSKWQKTQLQRGRRTMNQLRRNVQLSPFVIVPESFCEAVSDTALDHLHRQSKKLSNSTQWPTAAEGVCNASKICFAFALMTVSVVSVVELTRTRIRNEHEL</sequence>
<dbReference type="STRING" id="1429867.A0A0G4PLH0"/>
<dbReference type="Proteomes" id="UP000053732">
    <property type="component" value="Unassembled WGS sequence"/>
</dbReference>
<proteinExistence type="predicted"/>
<name>A0A0G4PLH0_PENC3</name>
<dbReference type="AlphaFoldDB" id="A0A0G4PLH0"/>
<feature type="region of interest" description="Disordered" evidence="1">
    <location>
        <begin position="1"/>
        <end position="40"/>
    </location>
</feature>
<evidence type="ECO:0000256" key="1">
    <source>
        <dbReference type="SAM" id="MobiDB-lite"/>
    </source>
</evidence>
<evidence type="ECO:0000313" key="3">
    <source>
        <dbReference type="Proteomes" id="UP000053732"/>
    </source>
</evidence>
<organism evidence="2 3">
    <name type="scientific">Penicillium camemberti (strain FM 013)</name>
    <dbReference type="NCBI Taxonomy" id="1429867"/>
    <lineage>
        <taxon>Eukaryota</taxon>
        <taxon>Fungi</taxon>
        <taxon>Dikarya</taxon>
        <taxon>Ascomycota</taxon>
        <taxon>Pezizomycotina</taxon>
        <taxon>Eurotiomycetes</taxon>
        <taxon>Eurotiomycetidae</taxon>
        <taxon>Eurotiales</taxon>
        <taxon>Aspergillaceae</taxon>
        <taxon>Penicillium</taxon>
    </lineage>
</organism>